<dbReference type="AlphaFoldDB" id="A0ABD2XMP9"/>
<feature type="region of interest" description="Disordered" evidence="2">
    <location>
        <begin position="177"/>
        <end position="241"/>
    </location>
</feature>
<evidence type="ECO:0000313" key="3">
    <source>
        <dbReference type="EMBL" id="KAL3406389.1"/>
    </source>
</evidence>
<feature type="region of interest" description="Disordered" evidence="2">
    <location>
        <begin position="13"/>
        <end position="67"/>
    </location>
</feature>
<gene>
    <name evidence="3" type="ORF">TKK_001724</name>
</gene>
<evidence type="ECO:0000256" key="1">
    <source>
        <dbReference type="SAM" id="Coils"/>
    </source>
</evidence>
<keyword evidence="4" id="KW-1185">Reference proteome</keyword>
<proteinExistence type="predicted"/>
<keyword evidence="1" id="KW-0175">Coiled coil</keyword>
<comment type="caution">
    <text evidence="3">The sequence shown here is derived from an EMBL/GenBank/DDBJ whole genome shotgun (WGS) entry which is preliminary data.</text>
</comment>
<dbReference type="EMBL" id="JBJJXI010000019">
    <property type="protein sequence ID" value="KAL3406389.1"/>
    <property type="molecule type" value="Genomic_DNA"/>
</dbReference>
<evidence type="ECO:0000256" key="2">
    <source>
        <dbReference type="SAM" id="MobiDB-lite"/>
    </source>
</evidence>
<feature type="compositionally biased region" description="Polar residues" evidence="2">
    <location>
        <begin position="207"/>
        <end position="224"/>
    </location>
</feature>
<organism evidence="3 4">
    <name type="scientific">Trichogramma kaykai</name>
    <dbReference type="NCBI Taxonomy" id="54128"/>
    <lineage>
        <taxon>Eukaryota</taxon>
        <taxon>Metazoa</taxon>
        <taxon>Ecdysozoa</taxon>
        <taxon>Arthropoda</taxon>
        <taxon>Hexapoda</taxon>
        <taxon>Insecta</taxon>
        <taxon>Pterygota</taxon>
        <taxon>Neoptera</taxon>
        <taxon>Endopterygota</taxon>
        <taxon>Hymenoptera</taxon>
        <taxon>Apocrita</taxon>
        <taxon>Proctotrupomorpha</taxon>
        <taxon>Chalcidoidea</taxon>
        <taxon>Trichogrammatidae</taxon>
        <taxon>Trichogramma</taxon>
    </lineage>
</organism>
<protein>
    <recommendedName>
        <fullName evidence="5">NF-kappa-B essential modulator NEMO CC2-LZ domain-containing protein</fullName>
    </recommendedName>
</protein>
<accession>A0ABD2XMP9</accession>
<name>A0ABD2XMP9_9HYME</name>
<feature type="coiled-coil region" evidence="1">
    <location>
        <begin position="387"/>
        <end position="449"/>
    </location>
</feature>
<evidence type="ECO:0008006" key="5">
    <source>
        <dbReference type="Google" id="ProtNLM"/>
    </source>
</evidence>
<evidence type="ECO:0000313" key="4">
    <source>
        <dbReference type="Proteomes" id="UP001627154"/>
    </source>
</evidence>
<sequence>MASNKGVHLLYSFEESESSSDESTIKFHQVSKLDVPMPRKNSNKNSVDHKSPDRDVESETESENSFELIDEPKQNFEEPANLEQNDLQAPTYWLRTSNRNETVTVEELLRTQDPSLLSKMTLSESQQAFLLLCTENNVLKKVSAEHEAKWQSLEHKNRKLNDEISYHKLALSNKRLQQQDSEGSLIKSEVEETSKPSSHKQYKVAKNNETNIDSNNQYEASSVPKNSETEKNSNNSETTVSELKDTLTKISKDSERYQSLVIQLKSLINEIESYKERNQMIMIHEGIDRILKNKLDLLYHSSIASNDSPHDILKLKDIAYNYNGKINRADKDYLISYISSVYPEIKLNSKKIWETAKFTEKRLIETLLQESLQICTNREHHSSQKEIEKYEGVVNDLRHQLKIKSERVEKELLNKQEILDQYEKLYFENDSLNDEISKLQDKLEKSDGRCPRCHNSYLKNGPSYCPPARQQATDPLRFFRPKNSVKRGDSLGK</sequence>
<feature type="compositionally biased region" description="Basic and acidic residues" evidence="2">
    <location>
        <begin position="46"/>
        <end position="57"/>
    </location>
</feature>
<feature type="compositionally biased region" description="Low complexity" evidence="2">
    <location>
        <begin position="232"/>
        <end position="241"/>
    </location>
</feature>
<reference evidence="3 4" key="1">
    <citation type="journal article" date="2024" name="bioRxiv">
        <title>A reference genome for Trichogramma kaykai: A tiny desert-dwelling parasitoid wasp with competing sex-ratio distorters.</title>
        <authorList>
            <person name="Culotta J."/>
            <person name="Lindsey A.R."/>
        </authorList>
    </citation>
    <scope>NUCLEOTIDE SEQUENCE [LARGE SCALE GENOMIC DNA]</scope>
    <source>
        <strain evidence="3 4">KSX58</strain>
    </source>
</reference>
<dbReference type="Proteomes" id="UP001627154">
    <property type="component" value="Unassembled WGS sequence"/>
</dbReference>